<feature type="transmembrane region" description="Helical" evidence="1">
    <location>
        <begin position="12"/>
        <end position="30"/>
    </location>
</feature>
<reference evidence="2 3" key="1">
    <citation type="submission" date="2024-03" db="EMBL/GenBank/DDBJ databases">
        <title>Actinomycetospora sp. OC33-EN08, a novel actinomycete isolated from wild orchid (Aerides multiflora).</title>
        <authorList>
            <person name="Suriyachadkun C."/>
        </authorList>
    </citation>
    <scope>NUCLEOTIDE SEQUENCE [LARGE SCALE GENOMIC DNA]</scope>
    <source>
        <strain evidence="2 3">OC33-EN08</strain>
    </source>
</reference>
<keyword evidence="1" id="KW-1133">Transmembrane helix</keyword>
<accession>A0ABU8MRU3</accession>
<evidence type="ECO:0008006" key="4">
    <source>
        <dbReference type="Google" id="ProtNLM"/>
    </source>
</evidence>
<gene>
    <name evidence="2" type="ORF">WCD74_19790</name>
</gene>
<proteinExistence type="predicted"/>
<feature type="transmembrane region" description="Helical" evidence="1">
    <location>
        <begin position="42"/>
        <end position="61"/>
    </location>
</feature>
<feature type="transmembrane region" description="Helical" evidence="1">
    <location>
        <begin position="68"/>
        <end position="88"/>
    </location>
</feature>
<dbReference type="RefSeq" id="WP_337696589.1">
    <property type="nucleotide sequence ID" value="NZ_JBBEGN010000010.1"/>
</dbReference>
<keyword evidence="3" id="KW-1185">Reference proteome</keyword>
<dbReference type="EMBL" id="JBBEGN010000010">
    <property type="protein sequence ID" value="MEJ2870020.1"/>
    <property type="molecule type" value="Genomic_DNA"/>
</dbReference>
<feature type="transmembrane region" description="Helical" evidence="1">
    <location>
        <begin position="108"/>
        <end position="127"/>
    </location>
</feature>
<evidence type="ECO:0000313" key="3">
    <source>
        <dbReference type="Proteomes" id="UP001385809"/>
    </source>
</evidence>
<dbReference type="PROSITE" id="PS51257">
    <property type="entry name" value="PROKAR_LIPOPROTEIN"/>
    <property type="match status" value="1"/>
</dbReference>
<keyword evidence="1" id="KW-0472">Membrane</keyword>
<sequence length="139" mass="13475">MDRLSWIRTTGAVAVIGAACWSVKWVAIGVQGHSGSAVDTVAFGLGLAGIVVGSCSASLRLTSGRGGGATAAACVVGAVVAFLLVPVLSTVSEAIFGAGTFLGGEAGLMVLALLAVVVGLSGLRAAAAAPDAHRRTAVS</sequence>
<protein>
    <recommendedName>
        <fullName evidence="4">Integral membrane protein</fullName>
    </recommendedName>
</protein>
<evidence type="ECO:0000313" key="2">
    <source>
        <dbReference type="EMBL" id="MEJ2870020.1"/>
    </source>
</evidence>
<evidence type="ECO:0000256" key="1">
    <source>
        <dbReference type="SAM" id="Phobius"/>
    </source>
</evidence>
<name>A0ABU8MRU3_9PSEU</name>
<comment type="caution">
    <text evidence="2">The sequence shown here is derived from an EMBL/GenBank/DDBJ whole genome shotgun (WGS) entry which is preliminary data.</text>
</comment>
<organism evidence="2 3">
    <name type="scientific">Actinomycetospora aurantiaca</name>
    <dbReference type="NCBI Taxonomy" id="3129233"/>
    <lineage>
        <taxon>Bacteria</taxon>
        <taxon>Bacillati</taxon>
        <taxon>Actinomycetota</taxon>
        <taxon>Actinomycetes</taxon>
        <taxon>Pseudonocardiales</taxon>
        <taxon>Pseudonocardiaceae</taxon>
        <taxon>Actinomycetospora</taxon>
    </lineage>
</organism>
<dbReference type="Proteomes" id="UP001385809">
    <property type="component" value="Unassembled WGS sequence"/>
</dbReference>
<keyword evidence="1" id="KW-0812">Transmembrane</keyword>